<dbReference type="PROSITE" id="PS01124">
    <property type="entry name" value="HTH_ARAC_FAMILY_2"/>
    <property type="match status" value="1"/>
</dbReference>
<dbReference type="InterPro" id="IPR018062">
    <property type="entry name" value="HTH_AraC-typ_CS"/>
</dbReference>
<evidence type="ECO:0000256" key="1">
    <source>
        <dbReference type="ARBA" id="ARBA00023015"/>
    </source>
</evidence>
<dbReference type="InterPro" id="IPR010499">
    <property type="entry name" value="AraC_E-bd"/>
</dbReference>
<dbReference type="OrthoDB" id="9783876at2"/>
<dbReference type="PRINTS" id="PR00032">
    <property type="entry name" value="HTHARAC"/>
</dbReference>
<keyword evidence="3" id="KW-0804">Transcription</keyword>
<evidence type="ECO:0000313" key="5">
    <source>
        <dbReference type="EMBL" id="SCZ61049.1"/>
    </source>
</evidence>
<dbReference type="SMART" id="SM00871">
    <property type="entry name" value="AraC_E_bind"/>
    <property type="match status" value="1"/>
</dbReference>
<dbReference type="SMART" id="SM00342">
    <property type="entry name" value="HTH_ARAC"/>
    <property type="match status" value="1"/>
</dbReference>
<dbReference type="STRING" id="1156985.SAMN04488118_104192"/>
<dbReference type="InterPro" id="IPR050908">
    <property type="entry name" value="SmbC-like"/>
</dbReference>
<dbReference type="EMBL" id="FMWG01000004">
    <property type="protein sequence ID" value="SCZ61049.1"/>
    <property type="molecule type" value="Genomic_DNA"/>
</dbReference>
<keyword evidence="2" id="KW-0238">DNA-binding</keyword>
<reference evidence="5 6" key="1">
    <citation type="submission" date="2016-10" db="EMBL/GenBank/DDBJ databases">
        <authorList>
            <person name="de Groot N.N."/>
        </authorList>
    </citation>
    <scope>NUCLEOTIDE SEQUENCE [LARGE SCALE GENOMIC DNA]</scope>
    <source>
        <strain evidence="5 6">U95</strain>
    </source>
</reference>
<evidence type="ECO:0000256" key="2">
    <source>
        <dbReference type="ARBA" id="ARBA00023125"/>
    </source>
</evidence>
<dbReference type="SUPFAM" id="SSF46689">
    <property type="entry name" value="Homeodomain-like"/>
    <property type="match status" value="2"/>
</dbReference>
<keyword evidence="1" id="KW-0805">Transcription regulation</keyword>
<dbReference type="InterPro" id="IPR011256">
    <property type="entry name" value="Reg_factor_effector_dom_sf"/>
</dbReference>
<dbReference type="Pfam" id="PF12833">
    <property type="entry name" value="HTH_18"/>
    <property type="match status" value="1"/>
</dbReference>
<dbReference type="AlphaFoldDB" id="A0A1G5QIP3"/>
<name>A0A1G5QIP3_9RHOB</name>
<dbReference type="InterPro" id="IPR018060">
    <property type="entry name" value="HTH_AraC"/>
</dbReference>
<dbReference type="PANTHER" id="PTHR40055">
    <property type="entry name" value="TRANSCRIPTIONAL REGULATOR YGIV-RELATED"/>
    <property type="match status" value="1"/>
</dbReference>
<dbReference type="InterPro" id="IPR029442">
    <property type="entry name" value="GyrI-like"/>
</dbReference>
<gene>
    <name evidence="5" type="ORF">SAMN04488118_104192</name>
</gene>
<dbReference type="InterPro" id="IPR020449">
    <property type="entry name" value="Tscrpt_reg_AraC-type_HTH"/>
</dbReference>
<proteinExistence type="predicted"/>
<dbReference type="PANTHER" id="PTHR40055:SF1">
    <property type="entry name" value="TRANSCRIPTIONAL REGULATOR YGIV-RELATED"/>
    <property type="match status" value="1"/>
</dbReference>
<keyword evidence="6" id="KW-1185">Reference proteome</keyword>
<evidence type="ECO:0000256" key="3">
    <source>
        <dbReference type="ARBA" id="ARBA00023163"/>
    </source>
</evidence>
<dbReference type="GO" id="GO:0003700">
    <property type="term" value="F:DNA-binding transcription factor activity"/>
    <property type="evidence" value="ECO:0007669"/>
    <property type="project" value="InterPro"/>
</dbReference>
<dbReference type="SUPFAM" id="SSF55136">
    <property type="entry name" value="Probable bacterial effector-binding domain"/>
    <property type="match status" value="1"/>
</dbReference>
<dbReference type="RefSeq" id="WP_139163181.1">
    <property type="nucleotide sequence ID" value="NZ_FMWG01000004.1"/>
</dbReference>
<dbReference type="Proteomes" id="UP000198767">
    <property type="component" value="Unassembled WGS sequence"/>
</dbReference>
<sequence>MSLSHFTQRHRINRVINYARRHIADGLTLEQMSDVACLSKYHFSRVFAAHMMETPAQFVARLRLERAAGALVRTKTTPVTEIALTNGFSRSDIFARAFRKRFGVAPQQFRKLRWSGLDALDQRLAIRAQIYTPGQNVFSTPTQPFDVQIERRPEYHVAYIRHMGPYGDVSSSITKTFQRLQQWAKSKALLTAKTSFLGRGADDCSITPARFCTYDACLILSDFILEDDIVGVQTIPAGEFAVLRVLCGAEQANRYWDWLIGQWLPTSERTLAPQPSYEFFPEKGADTVNPEGGLEICLPVSKRRPQTKFRL</sequence>
<dbReference type="GO" id="GO:0043565">
    <property type="term" value="F:sequence-specific DNA binding"/>
    <property type="evidence" value="ECO:0007669"/>
    <property type="project" value="InterPro"/>
</dbReference>
<dbReference type="Gene3D" id="1.10.10.60">
    <property type="entry name" value="Homeodomain-like"/>
    <property type="match status" value="2"/>
</dbReference>
<protein>
    <submittedName>
        <fullName evidence="5">AraC family transcriptional regulator</fullName>
    </submittedName>
</protein>
<evidence type="ECO:0000313" key="6">
    <source>
        <dbReference type="Proteomes" id="UP000198767"/>
    </source>
</evidence>
<evidence type="ECO:0000259" key="4">
    <source>
        <dbReference type="PROSITE" id="PS01124"/>
    </source>
</evidence>
<feature type="domain" description="HTH araC/xylS-type" evidence="4">
    <location>
        <begin position="13"/>
        <end position="112"/>
    </location>
</feature>
<dbReference type="PROSITE" id="PS00041">
    <property type="entry name" value="HTH_ARAC_FAMILY_1"/>
    <property type="match status" value="1"/>
</dbReference>
<dbReference type="Pfam" id="PF06445">
    <property type="entry name" value="GyrI-like"/>
    <property type="match status" value="1"/>
</dbReference>
<organism evidence="5 6">
    <name type="scientific">Epibacterium ulvae</name>
    <dbReference type="NCBI Taxonomy" id="1156985"/>
    <lineage>
        <taxon>Bacteria</taxon>
        <taxon>Pseudomonadati</taxon>
        <taxon>Pseudomonadota</taxon>
        <taxon>Alphaproteobacteria</taxon>
        <taxon>Rhodobacterales</taxon>
        <taxon>Roseobacteraceae</taxon>
        <taxon>Epibacterium</taxon>
    </lineage>
</organism>
<accession>A0A1G5QIP3</accession>
<dbReference type="Gene3D" id="3.20.80.10">
    <property type="entry name" value="Regulatory factor, effector binding domain"/>
    <property type="match status" value="1"/>
</dbReference>
<dbReference type="InterPro" id="IPR009057">
    <property type="entry name" value="Homeodomain-like_sf"/>
</dbReference>